<accession>H6L4H5</accession>
<dbReference type="EMBL" id="CP002831">
    <property type="protein sequence ID" value="AFC22854.1"/>
    <property type="molecule type" value="Genomic_DNA"/>
</dbReference>
<evidence type="ECO:0000313" key="3">
    <source>
        <dbReference type="Proteomes" id="UP000007519"/>
    </source>
</evidence>
<dbReference type="STRING" id="984262.SGRA_0109"/>
<sequence>MINYFCLISCLLLCSASCGALETTDHSLGRIDSIQQPIKVKKLNPFIKDFRWNPKGSKGVQIWFGADKLYYLHSVHCLYMFPVIYTDNEAIMYWDAKMDCRYDAKFQDSFEGLTAPKVGDAFAKYTLIETNVISVEYYFPKWVSAYIESESTEDYTYFPDTFYYQMD</sequence>
<gene>
    <name evidence="2" type="ordered locus">SGRA_0109</name>
</gene>
<dbReference type="AlphaFoldDB" id="H6L4H5"/>
<organism evidence="2 3">
    <name type="scientific">Saprospira grandis (strain Lewin)</name>
    <dbReference type="NCBI Taxonomy" id="984262"/>
    <lineage>
        <taxon>Bacteria</taxon>
        <taxon>Pseudomonadati</taxon>
        <taxon>Bacteroidota</taxon>
        <taxon>Saprospiria</taxon>
        <taxon>Saprospirales</taxon>
        <taxon>Saprospiraceae</taxon>
        <taxon>Saprospira</taxon>
    </lineage>
</organism>
<keyword evidence="3" id="KW-1185">Reference proteome</keyword>
<evidence type="ECO:0008006" key="4">
    <source>
        <dbReference type="Google" id="ProtNLM"/>
    </source>
</evidence>
<evidence type="ECO:0000313" key="2">
    <source>
        <dbReference type="EMBL" id="AFC22854.1"/>
    </source>
</evidence>
<dbReference type="HOGENOM" id="CLU_1593388_0_0_10"/>
<keyword evidence="1" id="KW-0732">Signal</keyword>
<evidence type="ECO:0000256" key="1">
    <source>
        <dbReference type="SAM" id="SignalP"/>
    </source>
</evidence>
<name>H6L4H5_SAPGL</name>
<dbReference type="Proteomes" id="UP000007519">
    <property type="component" value="Chromosome"/>
</dbReference>
<protein>
    <recommendedName>
        <fullName evidence="4">Lipoprotein</fullName>
    </recommendedName>
</protein>
<feature type="signal peptide" evidence="1">
    <location>
        <begin position="1"/>
        <end position="20"/>
    </location>
</feature>
<proteinExistence type="predicted"/>
<dbReference type="eggNOG" id="ENOG502ZB01">
    <property type="taxonomic scope" value="Bacteria"/>
</dbReference>
<dbReference type="KEGG" id="sgn:SGRA_0109"/>
<reference evidence="2 3" key="1">
    <citation type="journal article" date="2012" name="Stand. Genomic Sci.">
        <title>Complete genome sequencing and analysis of Saprospira grandis str. Lewin, a predatory marine bacterium.</title>
        <authorList>
            <person name="Saw J.H."/>
            <person name="Yuryev A."/>
            <person name="Kanbe M."/>
            <person name="Hou S."/>
            <person name="Young A.G."/>
            <person name="Aizawa S."/>
            <person name="Alam M."/>
        </authorList>
    </citation>
    <scope>NUCLEOTIDE SEQUENCE [LARGE SCALE GENOMIC DNA]</scope>
    <source>
        <strain evidence="2 3">Lewin</strain>
    </source>
</reference>
<feature type="chain" id="PRO_5003603931" description="Lipoprotein" evidence="1">
    <location>
        <begin position="21"/>
        <end position="167"/>
    </location>
</feature>